<comment type="similarity">
    <text evidence="2">Belongs to the spectrin family.</text>
</comment>
<comment type="subcellular location">
    <subcellularLocation>
        <location evidence="1">Cytoplasm</location>
        <location evidence="1">Cytoskeleton</location>
    </subcellularLocation>
</comment>
<dbReference type="GO" id="GO:0007026">
    <property type="term" value="P:negative regulation of microtubule depolymerization"/>
    <property type="evidence" value="ECO:0007669"/>
    <property type="project" value="UniProtKB-ARBA"/>
</dbReference>
<dbReference type="GO" id="GO:0016328">
    <property type="term" value="C:lateral plasma membrane"/>
    <property type="evidence" value="ECO:0007669"/>
    <property type="project" value="UniProtKB-ARBA"/>
</dbReference>
<dbReference type="GO" id="GO:0045169">
    <property type="term" value="C:fusome"/>
    <property type="evidence" value="ECO:0007669"/>
    <property type="project" value="UniProtKB-ARBA"/>
</dbReference>
<dbReference type="SMART" id="SM00326">
    <property type="entry name" value="SH3"/>
    <property type="match status" value="1"/>
</dbReference>
<dbReference type="GO" id="GO:0005874">
    <property type="term" value="C:microtubule"/>
    <property type="evidence" value="ECO:0007669"/>
    <property type="project" value="UniProtKB-KW"/>
</dbReference>
<dbReference type="CDD" id="cd00174">
    <property type="entry name" value="SH3"/>
    <property type="match status" value="1"/>
</dbReference>
<dbReference type="EMBL" id="KE125284">
    <property type="protein sequence ID" value="EPB69537.1"/>
    <property type="molecule type" value="Genomic_DNA"/>
</dbReference>
<evidence type="ECO:0000256" key="13">
    <source>
        <dbReference type="SAM" id="Coils"/>
    </source>
</evidence>
<feature type="compositionally biased region" description="Low complexity" evidence="14">
    <location>
        <begin position="4115"/>
        <end position="4129"/>
    </location>
</feature>
<dbReference type="PROSITE" id="PS00020">
    <property type="entry name" value="ACTININ_2"/>
    <property type="match status" value="1"/>
</dbReference>
<dbReference type="InterPro" id="IPR041681">
    <property type="entry name" value="PH_9"/>
</dbReference>
<dbReference type="InterPro" id="IPR001452">
    <property type="entry name" value="SH3_domain"/>
</dbReference>
<dbReference type="SUPFAM" id="SSF46966">
    <property type="entry name" value="Spectrin repeat"/>
    <property type="match status" value="24"/>
</dbReference>
<keyword evidence="10" id="KW-0009">Actin-binding</keyword>
<gene>
    <name evidence="18" type="ORF">ANCCEY_11365</name>
</gene>
<dbReference type="InterPro" id="IPR001715">
    <property type="entry name" value="CH_dom"/>
</dbReference>
<sequence>MSFVYSAAIYSPGEGKTVKNLEDEARGWRGEISSSRSAINFDELHTREPTMPQYEVRVRVPRANGTPAGAAPSPRHDEDDFANETLFFERNRIKQLQDERVHIQKKTFTKWCNSFLNRKRQFIESSHKTHFEESRQKEQYSSFSLADLNEQRGKSTANSTLDGLCSFLLGEIKKGCENGARLEVVDLFVDFGDGVLLMKLLEIISGEKLGKPNRGRMRVQKIENLNKSLDFLKKKKIQLENIGAEDILDRNERLILGLIWTIILRFQIDTIVIEDEEERGERKHAKDALLLWCQRKTAGYPNVRVENFTTSWRNGLAFNALIHAHRPELLNFNALNPNDHIGNLNNAFDVAEKKLEITRLLDAEDVDTARPDEKSIITYVSLYYHHFAKQKTELTGARRVANIVGKLMNSDTMEEDYEHISSDLLKWIHETIKLLENRRFPNSLHGMREELGKFNEFRTVEKPPKYKEKGELEALFFTIQTKRKAMGRKQYAPPQGLSMYDVESAWEKLDRAENDRQLAIIAELQRQERLEQLAQRFHKKANLRESWLRNVQVVLEEMDHGRTATEVEKSLKKQQAIANDILAREERFKLLTSMCADLCNEKYHESDKIRARERDIIERWTHLLTLLEQRRKALMGLNDLMTLLRDIDTLASELRHLEPVVRNRDVGKHLLGVEDLIGKHELVEAQVNAQGTWLTNVTNQANKYIRNKGEQYDVLQRKLDDVTAQYYSLVELCRQRRANLDKARALYQFVQDHEEELSWLGEKEHLCRRALASGDVAAVQQTTLLYKNTETEMQSHWARSKDMMAAGERLIENGQSREDIQRRIQAMQQGWERLRAAHQALGQWLNEAKQAQQYFQDANEAESWIREKMPLVKSDDLGRDEGAAESLLQRHARLEEEIHAYRADIVRLEEMSQQLANSSFHTATTSTQETEEVTVPQIEMLYKYDGNGMSVMKGEVLALLEQSTPEWWRVLKQDGTEGFVPANYCRKVPGETVTVTQTTTTVRPHSDVVDSRRAIVDRQKMISSDYRQLNSLAEVRRRLLSDNIKLMRFYRECDEFEGWARETEAALADEPTVEHVKAFRRKFDRLEADMKANGGTQLKHINAMADELIGEGHSQSRQIEARQRKVNALWAELERLRGKRAAKLETTERVADFDSSCEDAREWMQGKFDLLDRNPNDLKSLQNLERDLKPLEDKIRYLEKLAAEVKKKNPEEAAAIERKIAELRALHAELLRRAHEKIKIAEQSQGQEMFESALRDVLTWIDRTKKALSEDVRALDVQQAEDLLKKHYELGEQIKDKKYEVEYVQELGHRLLEKNPRLREVEAQLKHLGSEMAVVKNMYRARDAQLKEQLDLQLFNREAERIDAATKGHEAFLDYDDLGDSVESVENLLKRHRDLEAKLDAQEGRLAAFSRNADELLKNKHSESAYIDGRRNDVIARRGAVRRLAAQRRACLEASLEYQNMKRDAEEMISWIHEKKKLANDDSHRDLTSIANKLLKHEAFEAEVGANAPRVAQINRVGSALIAQKHYESPNVDRLLKRVNSEWAELRDAVARKGEKLRQASDQKGLNRILEDAHAKLDELETALKSDEHGSDLRAVKDLIQKHAVLEQEMGLYEKKLTDIYNRGRKMAEQGHFDADRINYTVAALLKRFEGLNGPAAARRAALEESRKWHQLAFDVDCELQWIAEKKPIASSEDTGRNLTEALNMVKKQDQLEAEVNQHSSNIEATIAQGEALIRGGHKAATQIKAKCEQSDNNNSEEEKLAGAWTHLAQLVKRRRQVVDWGVKEQQYMFDAAEVESWMNEKRAALESDNYGQDEDAAQKLLAKHRALQKDMQTYRQWLDKLAIKCSELVNSHRPNVERFAVRQKDLETEFDRLSRLAEERRRALEDTVHLFEYMRESADLEQWINEQLQTAMSEEYGDDYEHFKELQSRFEEFKQSVRTGSERFVSCEAAANALLRRNPPFGRDILKKQEKLRSVWTLLLDYIESRESKLAAAEELHRFNQDVLEHEEWVADKRANMSRDKGRNMQQAKSLSQKHETLEKEVAGMEPQLQKLLAESARLKEAYPGGNAEHIAQQQVELADSWQDLLNAIEDRRDELRAARDMHRFNADVRDLLAWADITIADMQTEMQVNGLQQAEALQKEHSRLRGEITARAPEFEKVARSGEAMIQRGHFDSQNISKKVHQVNTALDRLRSEWDLRESYLVQLVQWHALQQEANQILTLIASKRATLRQLAVGGSVADVEGQHKRLDTFAKALSTLDERTKVHEKLFLQSLDRNANELIANNHMEKGNIEASKKKVHDALSLLHKDVEQRHLLLNDALMVATFDRDVADTEAWIDEKLKGIRLEKERQGQCTSIEDKMKRLQKHQALEAELAANRKRVDQVLQRGKELQAKHRDAGISSRCDGLYNRWMTLVDACSEQSRALEEARDLLTFRQLVDRVLSWAHERELMVTAGEMGRDLEHCKLLIDRFDYWTVPKRIRLSMSKLLSRSIVWEKSSLDRVERAVKRCNNKQQHLNQTWNALHGKLAAYRRELTAALEVHAFNRDVDDTNERIHEKIAAMRSDDYGRDFATVDALLRKQTALERDMSAIHQKLIAHDKDAQNILAKFILTLKSNHVSLQKPPLKHTILDSLKKLEESWKELSQAAELRNECLDKSYKLHKYIDQVKKAEQWAAQLRNKMTSYQTPKTSAEAEQLIAQHAERRAEIDGRQDELHVLHEEGQRLIAEQPEHKPEVQRAHKRVQNSEHQLRQTWEAEKASLQRTLEWLQWCDQAAMCERWLADKENLLKQGDIGDAPDAVQLLIKSHDAFEETVKKQSEKLDHLKADAEKLMASENEYRGDVEARCEEVLVRHAAMLESSSKRRGLLCDSKKYHEFIRTCGELITWINAKLQLAYDESYLDPTNLRAKLQKHLAFDSELTENEKRLVAVEAQGEQLIKEKHFMSEQVRAQLGELRSGWDELRTKSALKTQRLREAYEAHTLQRKVEDMERWLDRIEGELTSEDHGRDLISVEHLVKKLDALDAEIRGRADAVHDLMLKAREIKTLGSPTSDAILGAAEQVEARYSSLNEPVSIRRENLREAHALYQWTACAEEELEWLADKLPLARSQECGDSLHAAHSLQKKHAALEKELDSRQAGIQEIESKGVAMIRAKHFAAPQIEKTIDRLTSALLSIKASALHIPEDSRNLKKMLIFQDAASVRRARLQQAVDSHEYYTEVAEAEQWIRDQMPVATNQETGRDQAAAEGYLRRLAVLDKEVAKFKDEVERLRVRCDTLQEHQNANQIAARQVKLETAYADLVKECNRRRTQLVDAGKYHRFVRQVDDLSDWLHEKEHLASSEDYGRDLEDCVQLTEKFETVVRELAAAGERVANVQRSQEELLRSGHPYAASIRAKGTDLNSLWTSVNEAATERQQALAGARQVHRFDQEADETLNWLGDKEATGVAMENEDLAHADLATIKVQMQRHDEFVHGMRAVEKQVAELCREAERLWTAFPNTREHLEVRKMDMEEQLKDILEGTRRHHERLQHMESLQAYFQEYRELMQWMKAMQATMTSEQLPRDVVGCEALARRHDEYNVEMQGRKSHIDEFTRQGKQMIQAGHVLSQEIGEKVDTLERSWVMLCEVWKDRNELYNENLDCQRWKQNAAQLEQWLLERERLLGDDWRHIDTVENAENQLRDFDDFLVTLDAQVDRCDMVKRLTLIEQSFSRLRRKEVERSRIAEEDQKRRDTIKVVEKGQILANRRQERERRKTQEISLLRPSPSEDFSSQTLPKKMDRAERSKTATLGESVVVSGPSTVVASTNNAPVVTPVEVDMKKTPSFTTRRGHSMTRNSTSRWEDMGAIDMRGFVDRKQDLQSGGKKATIRSWKNYYTILCGQLMCFFKDESAFYDNLAAAAPVYIYGARCEPFPEYVKRKHAFRLATQDGAEYVFACSDERQMLEWVAKVKFHAGLAPSNQLKSYNYHASETLPIAPPLRRYDSRSSDEVPPVAIRRSFRDETSRPTSRVSAFDSYDGSYSLERSGSNVGQWNDYNSLPRQASIRVESSVRLCATLPRGERSSQTVVVLGSSNSLSNSGAHLPALFEPRKAAITRRPSTRQSIYAESIYGDIEEVEDVNKEEGKGVVSSSMTSGPSVSMRTPTSSNGYMETLAYQEHSTSTYMRETPPHRDGRVAESVEFISWVENNQPYGRHTPTSQPPTPSSHHDNDSLKSESEFCE</sequence>
<evidence type="ECO:0000256" key="3">
    <source>
        <dbReference type="ARBA" id="ARBA00022443"/>
    </source>
</evidence>
<dbReference type="GO" id="GO:0005543">
    <property type="term" value="F:phospholipid binding"/>
    <property type="evidence" value="ECO:0007669"/>
    <property type="project" value="InterPro"/>
</dbReference>
<dbReference type="SMART" id="SM00233">
    <property type="entry name" value="PH"/>
    <property type="match status" value="1"/>
</dbReference>
<dbReference type="Gene3D" id="2.30.29.30">
    <property type="entry name" value="Pleckstrin-homology domain (PH domain)/Phosphotyrosine-binding domain (PTB)"/>
    <property type="match status" value="1"/>
</dbReference>
<dbReference type="PANTHER" id="PTHR11915">
    <property type="entry name" value="SPECTRIN/FILAMIN RELATED CYTOSKELETAL PROTEIN"/>
    <property type="match status" value="1"/>
</dbReference>
<keyword evidence="3 12" id="KW-0728">SH3 domain</keyword>
<dbReference type="Proteomes" id="UP000054495">
    <property type="component" value="Unassembled WGS sequence"/>
</dbReference>
<evidence type="ECO:0000256" key="8">
    <source>
        <dbReference type="ARBA" id="ARBA00022701"/>
    </source>
</evidence>
<dbReference type="Pfam" id="PF07653">
    <property type="entry name" value="SH3_2"/>
    <property type="match status" value="1"/>
</dbReference>
<feature type="coiled-coil region" evidence="13">
    <location>
        <begin position="1385"/>
        <end position="1419"/>
    </location>
</feature>
<evidence type="ECO:0000256" key="12">
    <source>
        <dbReference type="PROSITE-ProRule" id="PRU00192"/>
    </source>
</evidence>
<dbReference type="GO" id="GO:0008017">
    <property type="term" value="F:microtubule binding"/>
    <property type="evidence" value="ECO:0007669"/>
    <property type="project" value="UniProtKB-ARBA"/>
</dbReference>
<dbReference type="Gene3D" id="1.10.418.10">
    <property type="entry name" value="Calponin-like domain"/>
    <property type="match status" value="2"/>
</dbReference>
<dbReference type="FunFam" id="1.20.58.60:FF:000019">
    <property type="entry name" value="Spectrin beta chain"/>
    <property type="match status" value="1"/>
</dbReference>
<keyword evidence="4" id="KW-0117">Actin capping</keyword>
<feature type="compositionally biased region" description="Basic and acidic residues" evidence="14">
    <location>
        <begin position="3738"/>
        <end position="3748"/>
    </location>
</feature>
<dbReference type="PROSITE" id="PS50003">
    <property type="entry name" value="PH_DOMAIN"/>
    <property type="match status" value="1"/>
</dbReference>
<dbReference type="GO" id="GO:0042062">
    <property type="term" value="P:long-term strengthening of neuromuscular junction"/>
    <property type="evidence" value="ECO:0007669"/>
    <property type="project" value="UniProtKB-ARBA"/>
</dbReference>
<evidence type="ECO:0000256" key="9">
    <source>
        <dbReference type="ARBA" id="ARBA00022737"/>
    </source>
</evidence>
<dbReference type="FunFam" id="1.10.418.10:FF:000089">
    <property type="entry name" value="Spectrin beta chain"/>
    <property type="match status" value="1"/>
</dbReference>
<dbReference type="InterPro" id="IPR001605">
    <property type="entry name" value="PH_dom-spectrin-type"/>
</dbReference>
<evidence type="ECO:0000256" key="7">
    <source>
        <dbReference type="ARBA" id="ARBA00022658"/>
    </source>
</evidence>
<dbReference type="SUPFAM" id="SSF47576">
    <property type="entry name" value="Calponin-homology domain, CH-domain"/>
    <property type="match status" value="1"/>
</dbReference>
<organism evidence="18 19">
    <name type="scientific">Ancylostoma ceylanicum</name>
    <dbReference type="NCBI Taxonomy" id="53326"/>
    <lineage>
        <taxon>Eukaryota</taxon>
        <taxon>Metazoa</taxon>
        <taxon>Ecdysozoa</taxon>
        <taxon>Nematoda</taxon>
        <taxon>Chromadorea</taxon>
        <taxon>Rhabditida</taxon>
        <taxon>Rhabditina</taxon>
        <taxon>Rhabditomorpha</taxon>
        <taxon>Strongyloidea</taxon>
        <taxon>Ancylostomatidae</taxon>
        <taxon>Ancylostomatinae</taxon>
        <taxon>Ancylostoma</taxon>
    </lineage>
</organism>
<dbReference type="InterPro" id="IPR002017">
    <property type="entry name" value="Spectrin_repeat"/>
</dbReference>
<dbReference type="FunFam" id="1.20.58.60:FF:000007">
    <property type="entry name" value="Spectrin alpha chain non-erythrocytic 1"/>
    <property type="match status" value="1"/>
</dbReference>
<keyword evidence="19" id="KW-1185">Reference proteome</keyword>
<keyword evidence="8" id="KW-0493">Microtubule</keyword>
<dbReference type="InterPro" id="IPR001849">
    <property type="entry name" value="PH_domain"/>
</dbReference>
<feature type="region of interest" description="Disordered" evidence="14">
    <location>
        <begin position="4115"/>
        <end position="4135"/>
    </location>
</feature>
<keyword evidence="9" id="KW-0677">Repeat</keyword>
<evidence type="ECO:0000313" key="18">
    <source>
        <dbReference type="EMBL" id="EPB69537.1"/>
    </source>
</evidence>
<evidence type="ECO:0000256" key="11">
    <source>
        <dbReference type="ARBA" id="ARBA00023212"/>
    </source>
</evidence>
<feature type="domain" description="Calponin-homology (CH)" evidence="17">
    <location>
        <begin position="283"/>
        <end position="388"/>
    </location>
</feature>
<keyword evidence="13" id="KW-0175">Coiled coil</keyword>
<feature type="coiled-coil region" evidence="13">
    <location>
        <begin position="3241"/>
        <end position="3275"/>
    </location>
</feature>
<keyword evidence="11" id="KW-0206">Cytoskeleton</keyword>
<evidence type="ECO:0000313" key="19">
    <source>
        <dbReference type="Proteomes" id="UP000054495"/>
    </source>
</evidence>
<feature type="coiled-coil region" evidence="13">
    <location>
        <begin position="1181"/>
        <end position="1233"/>
    </location>
</feature>
<dbReference type="InterPro" id="IPR018159">
    <property type="entry name" value="Spectrin/alpha-actinin"/>
</dbReference>
<dbReference type="GO" id="GO:0051693">
    <property type="term" value="P:actin filament capping"/>
    <property type="evidence" value="ECO:0007669"/>
    <property type="project" value="UniProtKB-KW"/>
</dbReference>
<dbReference type="SUPFAM" id="SSF50729">
    <property type="entry name" value="PH domain-like"/>
    <property type="match status" value="1"/>
</dbReference>
<dbReference type="SMART" id="SM00033">
    <property type="entry name" value="CH"/>
    <property type="match status" value="2"/>
</dbReference>
<evidence type="ECO:0000256" key="6">
    <source>
        <dbReference type="ARBA" id="ARBA00022553"/>
    </source>
</evidence>
<dbReference type="FunFam" id="1.20.58.60:FF:000020">
    <property type="entry name" value="Spectrin alpha chain, non-erythrocytic 1"/>
    <property type="match status" value="1"/>
</dbReference>
<dbReference type="Gene3D" id="2.30.30.40">
    <property type="entry name" value="SH3 Domains"/>
    <property type="match status" value="1"/>
</dbReference>
<feature type="domain" description="Calponin-homology (CH)" evidence="17">
    <location>
        <begin position="154"/>
        <end position="267"/>
    </location>
</feature>
<feature type="coiled-coil region" evidence="13">
    <location>
        <begin position="2805"/>
        <end position="2832"/>
    </location>
</feature>
<evidence type="ECO:0000256" key="1">
    <source>
        <dbReference type="ARBA" id="ARBA00004245"/>
    </source>
</evidence>
<evidence type="ECO:0000256" key="5">
    <source>
        <dbReference type="ARBA" id="ARBA00022490"/>
    </source>
</evidence>
<dbReference type="InterPro" id="IPR011993">
    <property type="entry name" value="PH-like_dom_sf"/>
</dbReference>
<feature type="region of interest" description="Disordered" evidence="14">
    <location>
        <begin position="4175"/>
        <end position="4209"/>
    </location>
</feature>
<keyword evidence="6" id="KW-0597">Phosphoprotein</keyword>
<feature type="coiled-coil region" evidence="13">
    <location>
        <begin position="1563"/>
        <end position="1616"/>
    </location>
</feature>
<feature type="coiled-coil region" evidence="13">
    <location>
        <begin position="877"/>
        <end position="911"/>
    </location>
</feature>
<feature type="region of interest" description="Disordered" evidence="14">
    <location>
        <begin position="4150"/>
        <end position="4169"/>
    </location>
</feature>
<proteinExistence type="inferred from homology"/>
<evidence type="ECO:0000256" key="4">
    <source>
        <dbReference type="ARBA" id="ARBA00022467"/>
    </source>
</evidence>
<dbReference type="Pfam" id="PF00307">
    <property type="entry name" value="CH"/>
    <property type="match status" value="2"/>
</dbReference>
<dbReference type="GO" id="GO:0005085">
    <property type="term" value="F:guanyl-nucleotide exchange factor activity"/>
    <property type="evidence" value="ECO:0007669"/>
    <property type="project" value="UniProtKB-KW"/>
</dbReference>
<dbReference type="Gene3D" id="1.20.58.60">
    <property type="match status" value="23"/>
</dbReference>
<dbReference type="InterPro" id="IPR001589">
    <property type="entry name" value="Actinin_actin-bd_CS"/>
</dbReference>
<evidence type="ECO:0000256" key="10">
    <source>
        <dbReference type="ARBA" id="ARBA00023203"/>
    </source>
</evidence>
<evidence type="ECO:0000259" key="17">
    <source>
        <dbReference type="PROSITE" id="PS50021"/>
    </source>
</evidence>
<dbReference type="PRINTS" id="PR00683">
    <property type="entry name" value="SPECTRINPH"/>
</dbReference>
<feature type="domain" description="PH" evidence="16">
    <location>
        <begin position="3837"/>
        <end position="3945"/>
    </location>
</feature>
<evidence type="ECO:0000259" key="15">
    <source>
        <dbReference type="PROSITE" id="PS50002"/>
    </source>
</evidence>
<feature type="compositionally biased region" description="Basic and acidic residues" evidence="14">
    <location>
        <begin position="4194"/>
        <end position="4209"/>
    </location>
</feature>
<dbReference type="PROSITE" id="PS50002">
    <property type="entry name" value="SH3"/>
    <property type="match status" value="1"/>
</dbReference>
<dbReference type="SUPFAM" id="SSF50044">
    <property type="entry name" value="SH3-domain"/>
    <property type="match status" value="1"/>
</dbReference>
<feature type="compositionally biased region" description="Basic and acidic residues" evidence="14">
    <location>
        <begin position="4156"/>
        <end position="4166"/>
    </location>
</feature>
<dbReference type="SMART" id="SM00150">
    <property type="entry name" value="SPEC"/>
    <property type="match status" value="29"/>
</dbReference>
<dbReference type="CDD" id="cd10571">
    <property type="entry name" value="PH_beta_spectrin"/>
    <property type="match status" value="1"/>
</dbReference>
<evidence type="ECO:0000259" key="16">
    <source>
        <dbReference type="PROSITE" id="PS50003"/>
    </source>
</evidence>
<dbReference type="InterPro" id="IPR036028">
    <property type="entry name" value="SH3-like_dom_sf"/>
</dbReference>
<keyword evidence="5" id="KW-0963">Cytoplasm</keyword>
<dbReference type="FunFam" id="1.10.418.10:FF:000001">
    <property type="entry name" value="Actinin alpha 1"/>
    <property type="match status" value="1"/>
</dbReference>
<dbReference type="PROSITE" id="PS00019">
    <property type="entry name" value="ACTININ_1"/>
    <property type="match status" value="1"/>
</dbReference>
<evidence type="ECO:0000256" key="14">
    <source>
        <dbReference type="SAM" id="MobiDB-lite"/>
    </source>
</evidence>
<dbReference type="CDD" id="cd00176">
    <property type="entry name" value="SPEC"/>
    <property type="match status" value="18"/>
</dbReference>
<dbReference type="GO" id="GO:0003779">
    <property type="term" value="F:actin binding"/>
    <property type="evidence" value="ECO:0007669"/>
    <property type="project" value="UniProtKB-KW"/>
</dbReference>
<protein>
    <submittedName>
        <fullName evidence="18">Spectrin repeat-containing domain protein</fullName>
    </submittedName>
</protein>
<dbReference type="PROSITE" id="PS50021">
    <property type="entry name" value="CH"/>
    <property type="match status" value="2"/>
</dbReference>
<feature type="region of interest" description="Disordered" evidence="14">
    <location>
        <begin position="3737"/>
        <end position="3776"/>
    </location>
</feature>
<evidence type="ECO:0000256" key="2">
    <source>
        <dbReference type="ARBA" id="ARBA00006826"/>
    </source>
</evidence>
<dbReference type="Pfam" id="PF15410">
    <property type="entry name" value="PH_9"/>
    <property type="match status" value="1"/>
</dbReference>
<name>A0A0D6LPG7_9BILA</name>
<dbReference type="InterPro" id="IPR036872">
    <property type="entry name" value="CH_dom_sf"/>
</dbReference>
<feature type="domain" description="SH3" evidence="15">
    <location>
        <begin position="933"/>
        <end position="990"/>
    </location>
</feature>
<dbReference type="FunFam" id="2.30.29.30:FF:000024">
    <property type="entry name" value="Spectrin beta chain"/>
    <property type="match status" value="1"/>
</dbReference>
<dbReference type="Pfam" id="PF00435">
    <property type="entry name" value="Spectrin"/>
    <property type="match status" value="26"/>
</dbReference>
<dbReference type="CDD" id="cd21194">
    <property type="entry name" value="CH_beta_spectrin_rpt2"/>
    <property type="match status" value="1"/>
</dbReference>
<accession>A0A0D6LPG7</accession>
<keyword evidence="7" id="KW-0344">Guanine-nucleotide releasing factor</keyword>
<reference evidence="18 19" key="1">
    <citation type="submission" date="2013-05" db="EMBL/GenBank/DDBJ databases">
        <title>Draft genome of the parasitic nematode Anyclostoma ceylanicum.</title>
        <authorList>
            <person name="Mitreva M."/>
        </authorList>
    </citation>
    <scope>NUCLEOTIDE SEQUENCE [LARGE SCALE GENOMIC DNA]</scope>
</reference>